<organism evidence="1 2">
    <name type="scientific">Rubroshorea leprosula</name>
    <dbReference type="NCBI Taxonomy" id="152421"/>
    <lineage>
        <taxon>Eukaryota</taxon>
        <taxon>Viridiplantae</taxon>
        <taxon>Streptophyta</taxon>
        <taxon>Embryophyta</taxon>
        <taxon>Tracheophyta</taxon>
        <taxon>Spermatophyta</taxon>
        <taxon>Magnoliopsida</taxon>
        <taxon>eudicotyledons</taxon>
        <taxon>Gunneridae</taxon>
        <taxon>Pentapetalae</taxon>
        <taxon>rosids</taxon>
        <taxon>malvids</taxon>
        <taxon>Malvales</taxon>
        <taxon>Dipterocarpaceae</taxon>
        <taxon>Rubroshorea</taxon>
    </lineage>
</organism>
<name>A0AAV5M0R6_9ROSI</name>
<protein>
    <recommendedName>
        <fullName evidence="3">4Fe4S-binding SPASM domain-containing protein</fullName>
    </recommendedName>
</protein>
<reference evidence="1 2" key="1">
    <citation type="journal article" date="2021" name="Commun. Biol.">
        <title>The genome of Shorea leprosula (Dipterocarpaceae) highlights the ecological relevance of drought in aseasonal tropical rainforests.</title>
        <authorList>
            <person name="Ng K.K.S."/>
            <person name="Kobayashi M.J."/>
            <person name="Fawcett J.A."/>
            <person name="Hatakeyama M."/>
            <person name="Paape T."/>
            <person name="Ng C.H."/>
            <person name="Ang C.C."/>
            <person name="Tnah L.H."/>
            <person name="Lee C.T."/>
            <person name="Nishiyama T."/>
            <person name="Sese J."/>
            <person name="O'Brien M.J."/>
            <person name="Copetti D."/>
            <person name="Mohd Noor M.I."/>
            <person name="Ong R.C."/>
            <person name="Putra M."/>
            <person name="Sireger I.Z."/>
            <person name="Indrioko S."/>
            <person name="Kosugi Y."/>
            <person name="Izuno A."/>
            <person name="Isagi Y."/>
            <person name="Lee S.L."/>
            <person name="Shimizu K.K."/>
        </authorList>
    </citation>
    <scope>NUCLEOTIDE SEQUENCE [LARGE SCALE GENOMIC DNA]</scope>
    <source>
        <strain evidence="1">214</strain>
    </source>
</reference>
<dbReference type="EMBL" id="BPVZ01000168">
    <property type="protein sequence ID" value="GKV43355.1"/>
    <property type="molecule type" value="Genomic_DNA"/>
</dbReference>
<evidence type="ECO:0008006" key="3">
    <source>
        <dbReference type="Google" id="ProtNLM"/>
    </source>
</evidence>
<dbReference type="AlphaFoldDB" id="A0AAV5M0R6"/>
<accession>A0AAV5M0R6</accession>
<sequence length="62" mass="7275">MEHPRWGVCSNYLTDLVKPSGEALKVWREERLFHGDWMPQSCGKCRYQRGVSNWIGNLNLKP</sequence>
<keyword evidence="2" id="KW-1185">Reference proteome</keyword>
<comment type="caution">
    <text evidence="1">The sequence shown here is derived from an EMBL/GenBank/DDBJ whole genome shotgun (WGS) entry which is preliminary data.</text>
</comment>
<dbReference type="Proteomes" id="UP001054252">
    <property type="component" value="Unassembled WGS sequence"/>
</dbReference>
<proteinExistence type="predicted"/>
<gene>
    <name evidence="1" type="ORF">SLEP1_g50655</name>
</gene>
<evidence type="ECO:0000313" key="1">
    <source>
        <dbReference type="EMBL" id="GKV43355.1"/>
    </source>
</evidence>
<evidence type="ECO:0000313" key="2">
    <source>
        <dbReference type="Proteomes" id="UP001054252"/>
    </source>
</evidence>